<evidence type="ECO:0000313" key="1">
    <source>
        <dbReference type="EMBL" id="JAD98225.1"/>
    </source>
</evidence>
<protein>
    <submittedName>
        <fullName evidence="1">Uncharacterized protein</fullName>
    </submittedName>
</protein>
<dbReference type="AlphaFoldDB" id="A0A0A9EK51"/>
<sequence>MIPERLTTTVHAPLYFVDGRYKLVLYLIRIFLRNHSNSYPLCPG</sequence>
<name>A0A0A9EK51_ARUDO</name>
<reference evidence="1" key="1">
    <citation type="submission" date="2014-09" db="EMBL/GenBank/DDBJ databases">
        <authorList>
            <person name="Magalhaes I.L.F."/>
            <person name="Oliveira U."/>
            <person name="Santos F.R."/>
            <person name="Vidigal T.H.D.A."/>
            <person name="Brescovit A.D."/>
            <person name="Santos A.J."/>
        </authorList>
    </citation>
    <scope>NUCLEOTIDE SEQUENCE</scope>
    <source>
        <tissue evidence="1">Shoot tissue taken approximately 20 cm above the soil surface</tissue>
    </source>
</reference>
<reference evidence="1" key="2">
    <citation type="journal article" date="2015" name="Data Brief">
        <title>Shoot transcriptome of the giant reed, Arundo donax.</title>
        <authorList>
            <person name="Barrero R.A."/>
            <person name="Guerrero F.D."/>
            <person name="Moolhuijzen P."/>
            <person name="Goolsby J.A."/>
            <person name="Tidwell J."/>
            <person name="Bellgard S.E."/>
            <person name="Bellgard M.I."/>
        </authorList>
    </citation>
    <scope>NUCLEOTIDE SEQUENCE</scope>
    <source>
        <tissue evidence="1">Shoot tissue taken approximately 20 cm above the soil surface</tissue>
    </source>
</reference>
<proteinExistence type="predicted"/>
<dbReference type="EMBL" id="GBRH01199670">
    <property type="protein sequence ID" value="JAD98225.1"/>
    <property type="molecule type" value="Transcribed_RNA"/>
</dbReference>
<accession>A0A0A9EK51</accession>
<organism evidence="1">
    <name type="scientific">Arundo donax</name>
    <name type="common">Giant reed</name>
    <name type="synonym">Donax arundinaceus</name>
    <dbReference type="NCBI Taxonomy" id="35708"/>
    <lineage>
        <taxon>Eukaryota</taxon>
        <taxon>Viridiplantae</taxon>
        <taxon>Streptophyta</taxon>
        <taxon>Embryophyta</taxon>
        <taxon>Tracheophyta</taxon>
        <taxon>Spermatophyta</taxon>
        <taxon>Magnoliopsida</taxon>
        <taxon>Liliopsida</taxon>
        <taxon>Poales</taxon>
        <taxon>Poaceae</taxon>
        <taxon>PACMAD clade</taxon>
        <taxon>Arundinoideae</taxon>
        <taxon>Arundineae</taxon>
        <taxon>Arundo</taxon>
    </lineage>
</organism>